<dbReference type="SUPFAM" id="SSF82771">
    <property type="entry name" value="GIY-YIG endonuclease"/>
    <property type="match status" value="1"/>
</dbReference>
<dbReference type="InterPro" id="IPR047296">
    <property type="entry name" value="GIY-YIG_UvrC_Cho"/>
</dbReference>
<dbReference type="SMART" id="SM00479">
    <property type="entry name" value="EXOIII"/>
    <property type="match status" value="1"/>
</dbReference>
<dbReference type="PROSITE" id="PS50164">
    <property type="entry name" value="GIY_YIG"/>
    <property type="match status" value="1"/>
</dbReference>
<sequence length="553" mass="60719">MPAPRAVVGQRSFDDLGTPLHEVTFCVLDLETTGGSRTDDMITEIGAVKVRGGECLGTFHTLVNPGRAIPPQITVLTGLTDAVVRTAPRIETVLGTLRDFLGDSVFVAHNASFDLGFVRAAFERDGRSEYKPTVVDTAALARRMLRDEVPNCKLSTLASRLRLDHTPTHRALDDALATTDLLHLLLERAAGLGVLGLDDLTSIAKLAGHPQARKLTMTSSLPRTPGVYMFCGNRDEVLYVGKATNLRQRVRSYFGRDDRRRIGPMLREMQTIRHLELPDPVTAEVIESRLIARMLPRYNRAGTRVDKYCYVRLDVESPWPRLSVVKDPSAKGVHLGPLPSRKMAALVVEAIQSVLPLRRCSTRLSARHTPAPDAVSCSSAQLGVAMCPCAGEADRLRYDAAVAAARSLFEGNADPVVEHLSVRMTELAAAQRFEEAAMVRDRVSALLGAVRRQRLTDALRAADRCTVRHGDRAWVVEHGRLVDVVVTGTAGRALPVDPPDPVDVTLPLPRRHVDEVLVLAKYFDKHADRLEIVSCTGEWRFPLEAPPDLRLAA</sequence>
<dbReference type="AlphaFoldDB" id="A0A4R7HY17"/>
<dbReference type="GO" id="GO:0004527">
    <property type="term" value="F:exonuclease activity"/>
    <property type="evidence" value="ECO:0007669"/>
    <property type="project" value="UniProtKB-KW"/>
</dbReference>
<evidence type="ECO:0000313" key="4">
    <source>
        <dbReference type="EMBL" id="TDT15975.1"/>
    </source>
</evidence>
<dbReference type="GO" id="GO:0003887">
    <property type="term" value="F:DNA-directed DNA polymerase activity"/>
    <property type="evidence" value="ECO:0007669"/>
    <property type="project" value="InterPro"/>
</dbReference>
<dbReference type="InterPro" id="IPR035901">
    <property type="entry name" value="GIY-YIG_endonuc_sf"/>
</dbReference>
<dbReference type="InterPro" id="IPR000305">
    <property type="entry name" value="GIY-YIG_endonuc"/>
</dbReference>
<dbReference type="CDD" id="cd06127">
    <property type="entry name" value="DEDDh"/>
    <property type="match status" value="1"/>
</dbReference>
<evidence type="ECO:0000259" key="3">
    <source>
        <dbReference type="PROSITE" id="PS50164"/>
    </source>
</evidence>
<proteinExistence type="predicted"/>
<feature type="domain" description="GIY-YIG" evidence="3">
    <location>
        <begin position="223"/>
        <end position="300"/>
    </location>
</feature>
<dbReference type="InterPro" id="IPR001943">
    <property type="entry name" value="UVR_dom"/>
</dbReference>
<dbReference type="PANTHER" id="PTHR30562:SF1">
    <property type="entry name" value="UVRABC SYSTEM PROTEIN C"/>
    <property type="match status" value="1"/>
</dbReference>
<evidence type="ECO:0000256" key="1">
    <source>
        <dbReference type="ARBA" id="ARBA00022839"/>
    </source>
</evidence>
<keyword evidence="1" id="KW-0540">Nuclease</keyword>
<protein>
    <submittedName>
        <fullName evidence="4">DNA polymerase-3 subunit epsilon</fullName>
    </submittedName>
</protein>
<dbReference type="Gene3D" id="3.40.1440.10">
    <property type="entry name" value="GIY-YIG endonuclease"/>
    <property type="match status" value="1"/>
</dbReference>
<name>A0A4R7HY17_9ACTN</name>
<feature type="domain" description="UVR" evidence="2">
    <location>
        <begin position="414"/>
        <end position="449"/>
    </location>
</feature>
<dbReference type="Pfam" id="PF00929">
    <property type="entry name" value="RNase_T"/>
    <property type="match status" value="1"/>
</dbReference>
<keyword evidence="5" id="KW-1185">Reference proteome</keyword>
<dbReference type="Gene3D" id="3.30.420.10">
    <property type="entry name" value="Ribonuclease H-like superfamily/Ribonuclease H"/>
    <property type="match status" value="1"/>
</dbReference>
<dbReference type="SUPFAM" id="SSF53098">
    <property type="entry name" value="Ribonuclease H-like"/>
    <property type="match status" value="1"/>
</dbReference>
<dbReference type="InterPro" id="IPR006054">
    <property type="entry name" value="DnaQ"/>
</dbReference>
<dbReference type="Pfam" id="PF02151">
    <property type="entry name" value="UVR"/>
    <property type="match status" value="1"/>
</dbReference>
<dbReference type="GO" id="GO:0006260">
    <property type="term" value="P:DNA replication"/>
    <property type="evidence" value="ECO:0007669"/>
    <property type="project" value="InterPro"/>
</dbReference>
<dbReference type="Pfam" id="PF01541">
    <property type="entry name" value="GIY-YIG"/>
    <property type="match status" value="1"/>
</dbReference>
<accession>A0A4R7HY17</accession>
<dbReference type="InterPro" id="IPR013520">
    <property type="entry name" value="Ribonucl_H"/>
</dbReference>
<evidence type="ECO:0000259" key="2">
    <source>
        <dbReference type="PROSITE" id="PS50151"/>
    </source>
</evidence>
<dbReference type="CDD" id="cd10434">
    <property type="entry name" value="GIY-YIG_UvrC_Cho"/>
    <property type="match status" value="1"/>
</dbReference>
<keyword evidence="1" id="KW-0378">Hydrolase</keyword>
<evidence type="ECO:0000313" key="5">
    <source>
        <dbReference type="Proteomes" id="UP000294558"/>
    </source>
</evidence>
<dbReference type="PROSITE" id="PS50151">
    <property type="entry name" value="UVR"/>
    <property type="match status" value="1"/>
</dbReference>
<reference evidence="4 5" key="1">
    <citation type="submission" date="2019-03" db="EMBL/GenBank/DDBJ databases">
        <title>Sequencing the genomes of 1000 actinobacteria strains.</title>
        <authorList>
            <person name="Klenk H.-P."/>
        </authorList>
    </citation>
    <scope>NUCLEOTIDE SEQUENCE [LARGE SCALE GENOMIC DNA]</scope>
    <source>
        <strain evidence="4 5">DSM 18936</strain>
    </source>
</reference>
<comment type="caution">
    <text evidence="4">The sequence shown here is derived from an EMBL/GenBank/DDBJ whole genome shotgun (WGS) entry which is preliminary data.</text>
</comment>
<dbReference type="GO" id="GO:0003677">
    <property type="term" value="F:DNA binding"/>
    <property type="evidence" value="ECO:0007669"/>
    <property type="project" value="InterPro"/>
</dbReference>
<dbReference type="NCBIfam" id="NF005907">
    <property type="entry name" value="PRK07883.1-5"/>
    <property type="match status" value="1"/>
</dbReference>
<dbReference type="InterPro" id="IPR012337">
    <property type="entry name" value="RNaseH-like_sf"/>
</dbReference>
<gene>
    <name evidence="4" type="ORF">BDK89_1557</name>
</gene>
<dbReference type="SMART" id="SM00465">
    <property type="entry name" value="GIYc"/>
    <property type="match status" value="1"/>
</dbReference>
<dbReference type="Proteomes" id="UP000294558">
    <property type="component" value="Unassembled WGS sequence"/>
</dbReference>
<dbReference type="EMBL" id="SOAU01000001">
    <property type="protein sequence ID" value="TDT15975.1"/>
    <property type="molecule type" value="Genomic_DNA"/>
</dbReference>
<dbReference type="GO" id="GO:0009380">
    <property type="term" value="C:excinuclease repair complex"/>
    <property type="evidence" value="ECO:0007669"/>
    <property type="project" value="TreeGrafter"/>
</dbReference>
<keyword evidence="1" id="KW-0269">Exonuclease</keyword>
<dbReference type="NCBIfam" id="TIGR00573">
    <property type="entry name" value="dnaq"/>
    <property type="match status" value="1"/>
</dbReference>
<dbReference type="FunFam" id="3.30.420.10:FF:000045">
    <property type="entry name" value="3'-5' exonuclease DinG"/>
    <property type="match status" value="1"/>
</dbReference>
<organism evidence="4 5">
    <name type="scientific">Ilumatobacter fluminis</name>
    <dbReference type="NCBI Taxonomy" id="467091"/>
    <lineage>
        <taxon>Bacteria</taxon>
        <taxon>Bacillati</taxon>
        <taxon>Actinomycetota</taxon>
        <taxon>Acidimicrobiia</taxon>
        <taxon>Acidimicrobiales</taxon>
        <taxon>Ilumatobacteraceae</taxon>
        <taxon>Ilumatobacter</taxon>
    </lineage>
</organism>
<dbReference type="GO" id="GO:0006289">
    <property type="term" value="P:nucleotide-excision repair"/>
    <property type="evidence" value="ECO:0007669"/>
    <property type="project" value="InterPro"/>
</dbReference>
<dbReference type="InterPro" id="IPR036397">
    <property type="entry name" value="RNaseH_sf"/>
</dbReference>
<dbReference type="InterPro" id="IPR036876">
    <property type="entry name" value="UVR_dom_sf"/>
</dbReference>
<dbReference type="InterPro" id="IPR050066">
    <property type="entry name" value="UvrABC_protein_C"/>
</dbReference>
<dbReference type="SUPFAM" id="SSF46600">
    <property type="entry name" value="C-terminal UvrC-binding domain of UvrB"/>
    <property type="match status" value="1"/>
</dbReference>
<dbReference type="PANTHER" id="PTHR30562">
    <property type="entry name" value="UVRC/OXIDOREDUCTASE"/>
    <property type="match status" value="1"/>
</dbReference>